<name>A0A371DQ92_9APHY</name>
<evidence type="ECO:0000313" key="2">
    <source>
        <dbReference type="Proteomes" id="UP000256964"/>
    </source>
</evidence>
<evidence type="ECO:0000313" key="1">
    <source>
        <dbReference type="EMBL" id="RDX54692.1"/>
    </source>
</evidence>
<accession>A0A371DQ92</accession>
<proteinExistence type="predicted"/>
<dbReference type="Proteomes" id="UP000256964">
    <property type="component" value="Unassembled WGS sequence"/>
</dbReference>
<protein>
    <submittedName>
        <fullName evidence="1">Uncharacterized protein</fullName>
    </submittedName>
</protein>
<dbReference type="EMBL" id="KZ857384">
    <property type="protein sequence ID" value="RDX54692.1"/>
    <property type="molecule type" value="Genomic_DNA"/>
</dbReference>
<feature type="non-terminal residue" evidence="1">
    <location>
        <position position="1"/>
    </location>
</feature>
<sequence length="296" mass="32777">RDRLLALFVEDVDEFLRTLSWFNAIVTGDVALAFFLRDDSVVNMELEIAVGLYQGPDLEEDLMARFGCCPTHGGTDDVPANTNSPVTRRFSLSSGAYLLLSISNTSSPLVPVVRRQMTAHVNYFSAEAFGCGFPALTLRRTSLCPEPPLITPEDVFDRDLLVNKCGFVVSADVSDLVPSEVTASAPEENGAHVQWGGGVACLRNHYLCPGQERFFGDRGSLVDFFDVSASELRDLQARHAPPFGPAVVWRMQSLRHCVSMCHTQNIHLEANTRVGHLSAVHEPFRFGPRFMGYQWL</sequence>
<organism evidence="1 2">
    <name type="scientific">Lentinus brumalis</name>
    <dbReference type="NCBI Taxonomy" id="2498619"/>
    <lineage>
        <taxon>Eukaryota</taxon>
        <taxon>Fungi</taxon>
        <taxon>Dikarya</taxon>
        <taxon>Basidiomycota</taxon>
        <taxon>Agaricomycotina</taxon>
        <taxon>Agaricomycetes</taxon>
        <taxon>Polyporales</taxon>
        <taxon>Polyporaceae</taxon>
        <taxon>Lentinus</taxon>
    </lineage>
</organism>
<keyword evidence="2" id="KW-1185">Reference proteome</keyword>
<gene>
    <name evidence="1" type="ORF">OH76DRAFT_1340919</name>
</gene>
<dbReference type="OrthoDB" id="2756141at2759"/>
<dbReference type="AlphaFoldDB" id="A0A371DQ92"/>
<reference evidence="1 2" key="1">
    <citation type="journal article" date="2018" name="Biotechnol. Biofuels">
        <title>Integrative visual omics of the white-rot fungus Polyporus brumalis exposes the biotechnological potential of its oxidative enzymes for delignifying raw plant biomass.</title>
        <authorList>
            <person name="Miyauchi S."/>
            <person name="Rancon A."/>
            <person name="Drula E."/>
            <person name="Hage H."/>
            <person name="Chaduli D."/>
            <person name="Favel A."/>
            <person name="Grisel S."/>
            <person name="Henrissat B."/>
            <person name="Herpoel-Gimbert I."/>
            <person name="Ruiz-Duenas F.J."/>
            <person name="Chevret D."/>
            <person name="Hainaut M."/>
            <person name="Lin J."/>
            <person name="Wang M."/>
            <person name="Pangilinan J."/>
            <person name="Lipzen A."/>
            <person name="Lesage-Meessen L."/>
            <person name="Navarro D."/>
            <person name="Riley R."/>
            <person name="Grigoriev I.V."/>
            <person name="Zhou S."/>
            <person name="Raouche S."/>
            <person name="Rosso M.N."/>
        </authorList>
    </citation>
    <scope>NUCLEOTIDE SEQUENCE [LARGE SCALE GENOMIC DNA]</scope>
    <source>
        <strain evidence="1 2">BRFM 1820</strain>
    </source>
</reference>